<feature type="non-terminal residue" evidence="10">
    <location>
        <position position="1"/>
    </location>
</feature>
<keyword evidence="3" id="KW-0547">Nucleotide-binding</keyword>
<sequence length="138" mass="15975">FKNQVFSNFLANIQLIADLLVERKIEFLTITGQTSASVRQQYSHLFNDSRQKYKVFLVSTMAGNAGLNLYGANRVILMDVSWNPTNDTQAVYRAFRIGQEKANVYVYRLVMDQSPERTVYWRNILKETTAIEIIDKQT</sequence>
<name>A0A0L0FF13_9EUKA</name>
<dbReference type="Gene3D" id="3.40.50.300">
    <property type="entry name" value="P-loop containing nucleotide triphosphate hydrolases"/>
    <property type="match status" value="1"/>
</dbReference>
<feature type="non-terminal residue" evidence="10">
    <location>
        <position position="138"/>
    </location>
</feature>
<dbReference type="GO" id="GO:0003677">
    <property type="term" value="F:DNA binding"/>
    <property type="evidence" value="ECO:0007669"/>
    <property type="project" value="UniProtKB-KW"/>
</dbReference>
<dbReference type="RefSeq" id="XP_014149269.1">
    <property type="nucleotide sequence ID" value="XM_014293794.1"/>
</dbReference>
<evidence type="ECO:0000256" key="6">
    <source>
        <dbReference type="ARBA" id="ARBA00022840"/>
    </source>
</evidence>
<feature type="domain" description="Helicase C-terminal" evidence="9">
    <location>
        <begin position="1"/>
        <end position="138"/>
    </location>
</feature>
<dbReference type="GO" id="GO:0004386">
    <property type="term" value="F:helicase activity"/>
    <property type="evidence" value="ECO:0007669"/>
    <property type="project" value="UniProtKB-KW"/>
</dbReference>
<keyword evidence="11" id="KW-1185">Reference proteome</keyword>
<evidence type="ECO:0000313" key="11">
    <source>
        <dbReference type="Proteomes" id="UP000054560"/>
    </source>
</evidence>
<dbReference type="GeneID" id="25912612"/>
<dbReference type="GO" id="GO:0016887">
    <property type="term" value="F:ATP hydrolysis activity"/>
    <property type="evidence" value="ECO:0007669"/>
    <property type="project" value="InterPro"/>
</dbReference>
<keyword evidence="5" id="KW-0347">Helicase</keyword>
<proteinExistence type="inferred from homology"/>
<protein>
    <recommendedName>
        <fullName evidence="9">Helicase C-terminal domain-containing protein</fullName>
    </recommendedName>
</protein>
<evidence type="ECO:0000313" key="10">
    <source>
        <dbReference type="EMBL" id="KNC75367.1"/>
    </source>
</evidence>
<accession>A0A0L0FF13</accession>
<keyword evidence="6" id="KW-0067">ATP-binding</keyword>
<dbReference type="SMART" id="SM00490">
    <property type="entry name" value="HELICc"/>
    <property type="match status" value="1"/>
</dbReference>
<comment type="subcellular location">
    <subcellularLocation>
        <location evidence="1">Nucleus</location>
    </subcellularLocation>
</comment>
<dbReference type="EMBL" id="KQ243672">
    <property type="protein sequence ID" value="KNC75367.1"/>
    <property type="molecule type" value="Genomic_DNA"/>
</dbReference>
<organism evidence="10 11">
    <name type="scientific">Sphaeroforma arctica JP610</name>
    <dbReference type="NCBI Taxonomy" id="667725"/>
    <lineage>
        <taxon>Eukaryota</taxon>
        <taxon>Ichthyosporea</taxon>
        <taxon>Ichthyophonida</taxon>
        <taxon>Sphaeroforma</taxon>
    </lineage>
</organism>
<dbReference type="GO" id="GO:0005524">
    <property type="term" value="F:ATP binding"/>
    <property type="evidence" value="ECO:0007669"/>
    <property type="project" value="UniProtKB-KW"/>
</dbReference>
<evidence type="ECO:0000256" key="3">
    <source>
        <dbReference type="ARBA" id="ARBA00022741"/>
    </source>
</evidence>
<evidence type="ECO:0000256" key="2">
    <source>
        <dbReference type="ARBA" id="ARBA00007025"/>
    </source>
</evidence>
<evidence type="ECO:0000256" key="5">
    <source>
        <dbReference type="ARBA" id="ARBA00022806"/>
    </source>
</evidence>
<keyword evidence="7" id="KW-0238">DNA-binding</keyword>
<dbReference type="SUPFAM" id="SSF52540">
    <property type="entry name" value="P-loop containing nucleoside triphosphate hydrolases"/>
    <property type="match status" value="1"/>
</dbReference>
<reference evidence="10 11" key="1">
    <citation type="submission" date="2011-02" db="EMBL/GenBank/DDBJ databases">
        <title>The Genome Sequence of Sphaeroforma arctica JP610.</title>
        <authorList>
            <consortium name="The Broad Institute Genome Sequencing Platform"/>
            <person name="Russ C."/>
            <person name="Cuomo C."/>
            <person name="Young S.K."/>
            <person name="Zeng Q."/>
            <person name="Gargeya S."/>
            <person name="Alvarado L."/>
            <person name="Berlin A."/>
            <person name="Chapman S.B."/>
            <person name="Chen Z."/>
            <person name="Freedman E."/>
            <person name="Gellesch M."/>
            <person name="Goldberg J."/>
            <person name="Griggs A."/>
            <person name="Gujja S."/>
            <person name="Heilman E."/>
            <person name="Heiman D."/>
            <person name="Howarth C."/>
            <person name="Mehta T."/>
            <person name="Neiman D."/>
            <person name="Pearson M."/>
            <person name="Roberts A."/>
            <person name="Saif S."/>
            <person name="Shea T."/>
            <person name="Shenoy N."/>
            <person name="Sisk P."/>
            <person name="Stolte C."/>
            <person name="Sykes S."/>
            <person name="White J."/>
            <person name="Yandava C."/>
            <person name="Burger G."/>
            <person name="Gray M.W."/>
            <person name="Holland P.W.H."/>
            <person name="King N."/>
            <person name="Lang F.B.F."/>
            <person name="Roger A.J."/>
            <person name="Ruiz-Trillo I."/>
            <person name="Haas B."/>
            <person name="Nusbaum C."/>
            <person name="Birren B."/>
        </authorList>
    </citation>
    <scope>NUCLEOTIDE SEQUENCE [LARGE SCALE GENOMIC DNA]</scope>
    <source>
        <strain evidence="10 11">JP610</strain>
    </source>
</reference>
<evidence type="ECO:0000256" key="7">
    <source>
        <dbReference type="ARBA" id="ARBA00023125"/>
    </source>
</evidence>
<keyword evidence="8" id="KW-0539">Nucleus</keyword>
<dbReference type="InterPro" id="IPR044574">
    <property type="entry name" value="ARIP4-like"/>
</dbReference>
<keyword evidence="4" id="KW-0378">Hydrolase</keyword>
<dbReference type="eggNOG" id="KOG0390">
    <property type="taxonomic scope" value="Eukaryota"/>
</dbReference>
<dbReference type="Pfam" id="PF00271">
    <property type="entry name" value="Helicase_C"/>
    <property type="match status" value="1"/>
</dbReference>
<dbReference type="PANTHER" id="PTHR45797">
    <property type="entry name" value="RAD54-LIKE"/>
    <property type="match status" value="1"/>
</dbReference>
<dbReference type="InterPro" id="IPR027417">
    <property type="entry name" value="P-loop_NTPase"/>
</dbReference>
<dbReference type="InterPro" id="IPR001650">
    <property type="entry name" value="Helicase_C-like"/>
</dbReference>
<evidence type="ECO:0000256" key="4">
    <source>
        <dbReference type="ARBA" id="ARBA00022801"/>
    </source>
</evidence>
<dbReference type="AlphaFoldDB" id="A0A0L0FF13"/>
<dbReference type="GO" id="GO:0005634">
    <property type="term" value="C:nucleus"/>
    <property type="evidence" value="ECO:0007669"/>
    <property type="project" value="UniProtKB-SubCell"/>
</dbReference>
<dbReference type="PROSITE" id="PS51194">
    <property type="entry name" value="HELICASE_CTER"/>
    <property type="match status" value="1"/>
</dbReference>
<evidence type="ECO:0000259" key="9">
    <source>
        <dbReference type="PROSITE" id="PS51194"/>
    </source>
</evidence>
<dbReference type="STRING" id="667725.A0A0L0FF13"/>
<evidence type="ECO:0000256" key="8">
    <source>
        <dbReference type="ARBA" id="ARBA00023242"/>
    </source>
</evidence>
<gene>
    <name evidence="10" type="ORF">SARC_12108</name>
</gene>
<comment type="similarity">
    <text evidence="2">Belongs to the SNF2/RAD54 helicase family.</text>
</comment>
<dbReference type="PANTHER" id="PTHR45797:SF1">
    <property type="entry name" value="HELICASE ARIP4"/>
    <property type="match status" value="1"/>
</dbReference>
<dbReference type="OrthoDB" id="9900844at2759"/>
<dbReference type="Proteomes" id="UP000054560">
    <property type="component" value="Unassembled WGS sequence"/>
</dbReference>
<dbReference type="CDD" id="cd18793">
    <property type="entry name" value="SF2_C_SNF"/>
    <property type="match status" value="1"/>
</dbReference>
<dbReference type="InterPro" id="IPR049730">
    <property type="entry name" value="SNF2/RAD54-like_C"/>
</dbReference>
<evidence type="ECO:0000256" key="1">
    <source>
        <dbReference type="ARBA" id="ARBA00004123"/>
    </source>
</evidence>